<comment type="caution">
    <text evidence="1">The sequence shown here is derived from an EMBL/GenBank/DDBJ whole genome shotgun (WGS) entry which is preliminary data.</text>
</comment>
<sequence length="54" mass="5908">MINQSPVGLQELCASPQFIVNGATRLDLRQGKLSDCWLLSAIASLSVHRSLLKK</sequence>
<protein>
    <submittedName>
        <fullName evidence="1">Uncharacterized protein</fullName>
    </submittedName>
</protein>
<evidence type="ECO:0000313" key="1">
    <source>
        <dbReference type="EMBL" id="KAI4815833.1"/>
    </source>
</evidence>
<dbReference type="Proteomes" id="UP001057452">
    <property type="component" value="Chromosome 13"/>
</dbReference>
<name>A0ACB9WQ31_CHAAC</name>
<accession>A0ACB9WQ31</accession>
<keyword evidence="2" id="KW-1185">Reference proteome</keyword>
<reference evidence="1" key="1">
    <citation type="submission" date="2022-05" db="EMBL/GenBank/DDBJ databases">
        <title>Chromosome-level genome of Chaenocephalus aceratus.</title>
        <authorList>
            <person name="Park H."/>
        </authorList>
    </citation>
    <scope>NUCLEOTIDE SEQUENCE</scope>
    <source>
        <strain evidence="1">KU_202001</strain>
    </source>
</reference>
<organism evidence="1 2">
    <name type="scientific">Chaenocephalus aceratus</name>
    <name type="common">Blackfin icefish</name>
    <name type="synonym">Chaenichthys aceratus</name>
    <dbReference type="NCBI Taxonomy" id="36190"/>
    <lineage>
        <taxon>Eukaryota</taxon>
        <taxon>Metazoa</taxon>
        <taxon>Chordata</taxon>
        <taxon>Craniata</taxon>
        <taxon>Vertebrata</taxon>
        <taxon>Euteleostomi</taxon>
        <taxon>Actinopterygii</taxon>
        <taxon>Neopterygii</taxon>
        <taxon>Teleostei</taxon>
        <taxon>Neoteleostei</taxon>
        <taxon>Acanthomorphata</taxon>
        <taxon>Eupercaria</taxon>
        <taxon>Perciformes</taxon>
        <taxon>Notothenioidei</taxon>
        <taxon>Channichthyidae</taxon>
        <taxon>Chaenocephalus</taxon>
    </lineage>
</organism>
<gene>
    <name evidence="1" type="ORF">KUCAC02_005960</name>
</gene>
<dbReference type="EMBL" id="CM043797">
    <property type="protein sequence ID" value="KAI4815833.1"/>
    <property type="molecule type" value="Genomic_DNA"/>
</dbReference>
<feature type="non-terminal residue" evidence="1">
    <location>
        <position position="54"/>
    </location>
</feature>
<evidence type="ECO:0000313" key="2">
    <source>
        <dbReference type="Proteomes" id="UP001057452"/>
    </source>
</evidence>
<proteinExistence type="predicted"/>